<feature type="domain" description="Protein CR006 P-loop" evidence="1">
    <location>
        <begin position="17"/>
        <end position="703"/>
    </location>
</feature>
<protein>
    <recommendedName>
        <fullName evidence="1">Protein CR006 P-loop domain-containing protein</fullName>
    </recommendedName>
</protein>
<dbReference type="EMBL" id="CP000438">
    <property type="protein sequence ID" value="ABJ11125.1"/>
    <property type="molecule type" value="Genomic_DNA"/>
</dbReference>
<dbReference type="AlphaFoldDB" id="A0A0H2ZAB5"/>
<name>A0A0H2ZAB5_PSEAB</name>
<dbReference type="HOGENOM" id="CLU_020729_1_0_6"/>
<dbReference type="RefSeq" id="WP_003139803.1">
    <property type="nucleotide sequence ID" value="NC_008463.1"/>
</dbReference>
<dbReference type="Gene3D" id="3.40.50.300">
    <property type="entry name" value="P-loop containing nucleotide triphosphate hydrolases"/>
    <property type="match status" value="1"/>
</dbReference>
<gene>
    <name evidence="2" type="ordered locus">PA14_39480</name>
</gene>
<dbReference type="KEGG" id="pau:PA14_39480"/>
<dbReference type="SUPFAM" id="SSF52540">
    <property type="entry name" value="P-loop containing nucleoside triphosphate hydrolases"/>
    <property type="match status" value="1"/>
</dbReference>
<dbReference type="InterPro" id="IPR027417">
    <property type="entry name" value="P-loop_NTPase"/>
</dbReference>
<dbReference type="Proteomes" id="UP000000653">
    <property type="component" value="Chromosome"/>
</dbReference>
<dbReference type="Pfam" id="PF13166">
    <property type="entry name" value="AAA_13"/>
    <property type="match status" value="1"/>
</dbReference>
<evidence type="ECO:0000313" key="3">
    <source>
        <dbReference type="Proteomes" id="UP000000653"/>
    </source>
</evidence>
<proteinExistence type="predicted"/>
<dbReference type="BioCyc" id="PAER208963:G1G74-3311-MONOMER"/>
<accession>A0A0H2ZAB5</accession>
<evidence type="ECO:0000313" key="2">
    <source>
        <dbReference type="EMBL" id="ABJ11125.1"/>
    </source>
</evidence>
<sequence>MIEKILLRNVSSYSPDSAVSIAPLKRVSLFYGHNGTGKTTISNFLQAPDEACYSVCGVEPVKVGREILVYNHAFMEKNFHEAASQPGVFTLNEGNIEAEAALAVAEKAIAELTIAHDTEMEKGINCKNAQQQAHEALLDSVWKPKRGFDNTALAYCFRSLNTKERLLDAVRSVQLVATSDTAQGLLSEAAELNEASDKELPGIAPITFQAGKLETDPIMQEVITGSGDSYLSAFIQQLGNSDWVKQALRYEVEAKDQCPLCQQSLPQDFYTEIRKVFDKTYQQRIDLLQQFESQYRDAVDQFLRRYEAPEYQLQAIKLRVTRLHAVFQKNLQSLATKLASPSLMITLESTATLVAELNSEIAAEQLKIDAINARIKNRKQHEEDIKRRFWSWYRASCDAAFVAFEKVDKEQGRQRQAAKDEVQSLRDRIQAQRDIIAQSRAAIRNIDQSVESINNWLRVLGLKGFALIKEEGPVPQYRLERPGQTEGVFRTLSEGEKTLISFLYFLEVCNGELDTASGTLKRDRIIVIDDPISSLSHNYVYDIASLIRRQVLIPRDRFKQVIILTHNLFFFHEMVKLLKDDGEKSLAMFRITKSEYSSVVTMEEREIQNDYQAFWQTIKDALQGRTSPNVIPNMMRNILEYYFSFVHQTQSLRQALTDLSEENPEFRALYRYINRESHADSVNLTDFGEIDPEIFVARFKDVFIRTNFESHFDKMMA</sequence>
<reference evidence="2 3" key="1">
    <citation type="journal article" date="2006" name="Genome Biol.">
        <title>Genomic analysis reveals that Pseudomonas aeruginosa virulence is combinatorial.</title>
        <authorList>
            <person name="Lee D.G."/>
            <person name="Urbach J.M."/>
            <person name="Wu G."/>
            <person name="Liberati N.T."/>
            <person name="Feinbaum R.L."/>
            <person name="Miyata S."/>
            <person name="Diggins L.T."/>
            <person name="He J."/>
            <person name="Saucier M."/>
            <person name="Deziel E."/>
            <person name="Friedman L."/>
            <person name="Li L."/>
            <person name="Grills G."/>
            <person name="Montgomery K."/>
            <person name="Kucherlapati R."/>
            <person name="Rahme L.G."/>
            <person name="Ausubel F.M."/>
        </authorList>
    </citation>
    <scope>NUCLEOTIDE SEQUENCE [LARGE SCALE GENOMIC DNA]</scope>
    <source>
        <strain evidence="2 3">UCBPP-PA14</strain>
    </source>
</reference>
<evidence type="ECO:0000259" key="1">
    <source>
        <dbReference type="Pfam" id="PF13166"/>
    </source>
</evidence>
<dbReference type="InterPro" id="IPR026866">
    <property type="entry name" value="CR006_AAA"/>
</dbReference>
<organism evidence="2 3">
    <name type="scientific">Pseudomonas aeruginosa (strain UCBPP-PA14)</name>
    <dbReference type="NCBI Taxonomy" id="208963"/>
    <lineage>
        <taxon>Bacteria</taxon>
        <taxon>Pseudomonadati</taxon>
        <taxon>Pseudomonadota</taxon>
        <taxon>Gammaproteobacteria</taxon>
        <taxon>Pseudomonadales</taxon>
        <taxon>Pseudomonadaceae</taxon>
        <taxon>Pseudomonas</taxon>
    </lineage>
</organism>